<dbReference type="EMBL" id="CP051480">
    <property type="protein sequence ID" value="QJG66126.1"/>
    <property type="molecule type" value="Genomic_DNA"/>
</dbReference>
<evidence type="ECO:0000313" key="2">
    <source>
        <dbReference type="Proteomes" id="UP000501728"/>
    </source>
</evidence>
<organism evidence="1 2">
    <name type="scientific">Mycoplasma phocoeninasale</name>
    <dbReference type="NCBI Taxonomy" id="2726117"/>
    <lineage>
        <taxon>Bacteria</taxon>
        <taxon>Bacillati</taxon>
        <taxon>Mycoplasmatota</taxon>
        <taxon>Mollicutes</taxon>
        <taxon>Mycoplasmataceae</taxon>
        <taxon>Mycoplasma</taxon>
    </lineage>
</organism>
<protein>
    <submittedName>
        <fullName evidence="1">Uncharacterized protein</fullName>
    </submittedName>
</protein>
<sequence length="115" mass="13793">MENKTWRIKSEKSKKNFKKYRKIIKEIENYFQVEKLNNSEIFDDSYIKYFEDSNLDLSGNTNNSNKLIKNYEINSQISAIKAIKANLSKEIEKLNLDYNENKFKIDDKLKKILEK</sequence>
<dbReference type="RefSeq" id="WP_169579957.1">
    <property type="nucleotide sequence ID" value="NZ_CP051480.1"/>
</dbReference>
<keyword evidence="2" id="KW-1185">Reference proteome</keyword>
<gene>
    <name evidence="1" type="ORF">HGG64_00045</name>
</gene>
<proteinExistence type="predicted"/>
<dbReference type="AlphaFoldDB" id="A0A858U5V4"/>
<name>A0A858U5V4_9MOLU</name>
<reference evidence="1 2" key="1">
    <citation type="submission" date="2020-04" db="EMBL/GenBank/DDBJ databases">
        <title>Novel Mycoplasma species detected in Phocoena phocoena (harbor porpoise) from the USA.</title>
        <authorList>
            <person name="Volokhov D.V."/>
        </authorList>
    </citation>
    <scope>NUCLEOTIDE SEQUENCE [LARGE SCALE GENOMIC DNA]</scope>
    <source>
        <strain evidence="1 2">C264-NAS</strain>
    </source>
</reference>
<accession>A0A858U5V4</accession>
<dbReference type="KEGG" id="mphn:HGG64_00045"/>
<dbReference type="Proteomes" id="UP000501728">
    <property type="component" value="Chromosome"/>
</dbReference>
<evidence type="ECO:0000313" key="1">
    <source>
        <dbReference type="EMBL" id="QJG66126.1"/>
    </source>
</evidence>